<feature type="compositionally biased region" description="Polar residues" evidence="1">
    <location>
        <begin position="181"/>
        <end position="198"/>
    </location>
</feature>
<feature type="compositionally biased region" description="Low complexity" evidence="1">
    <location>
        <begin position="256"/>
        <end position="265"/>
    </location>
</feature>
<feature type="region of interest" description="Disordered" evidence="1">
    <location>
        <begin position="1159"/>
        <end position="1193"/>
    </location>
</feature>
<feature type="compositionally biased region" description="Polar residues" evidence="1">
    <location>
        <begin position="522"/>
        <end position="577"/>
    </location>
</feature>
<feature type="compositionally biased region" description="Pro residues" evidence="1">
    <location>
        <begin position="783"/>
        <end position="792"/>
    </location>
</feature>
<feature type="compositionally biased region" description="Polar residues" evidence="1">
    <location>
        <begin position="719"/>
        <end position="728"/>
    </location>
</feature>
<feature type="compositionally biased region" description="Polar residues" evidence="1">
    <location>
        <begin position="1083"/>
        <end position="1093"/>
    </location>
</feature>
<feature type="compositionally biased region" description="Polar residues" evidence="1">
    <location>
        <begin position="266"/>
        <end position="287"/>
    </location>
</feature>
<feature type="region of interest" description="Disordered" evidence="1">
    <location>
        <begin position="155"/>
        <end position="795"/>
    </location>
</feature>
<feature type="region of interest" description="Disordered" evidence="1">
    <location>
        <begin position="976"/>
        <end position="1134"/>
    </location>
</feature>
<feature type="compositionally biased region" description="Basic and acidic residues" evidence="1">
    <location>
        <begin position="57"/>
        <end position="71"/>
    </location>
</feature>
<evidence type="ECO:0000313" key="2">
    <source>
        <dbReference type="EMBL" id="CAK3764347.1"/>
    </source>
</evidence>
<dbReference type="InterPro" id="IPR053074">
    <property type="entry name" value="NPC_Nucleoporin"/>
</dbReference>
<feature type="region of interest" description="Disordered" evidence="1">
    <location>
        <begin position="868"/>
        <end position="962"/>
    </location>
</feature>
<dbReference type="PANTHER" id="PTHR38697:SF1">
    <property type="entry name" value="NUCLEAR PORE COMPLEX PROTEIN SIMILAR TO S. CEREVISIAE NUP2 (EUROFUNG)"/>
    <property type="match status" value="1"/>
</dbReference>
<feature type="compositionally biased region" description="Polar residues" evidence="1">
    <location>
        <begin position="468"/>
        <end position="480"/>
    </location>
</feature>
<feature type="compositionally biased region" description="Polar residues" evidence="1">
    <location>
        <begin position="316"/>
        <end position="348"/>
    </location>
</feature>
<feature type="compositionally biased region" description="Polar residues" evidence="1">
    <location>
        <begin position="502"/>
        <end position="513"/>
    </location>
</feature>
<feature type="compositionally biased region" description="Basic and acidic residues" evidence="1">
    <location>
        <begin position="702"/>
        <end position="713"/>
    </location>
</feature>
<feature type="compositionally biased region" description="Polar residues" evidence="1">
    <location>
        <begin position="977"/>
        <end position="991"/>
    </location>
</feature>
<feature type="compositionally biased region" description="Low complexity" evidence="1">
    <location>
        <begin position="201"/>
        <end position="237"/>
    </location>
</feature>
<keyword evidence="3" id="KW-1185">Reference proteome</keyword>
<feature type="compositionally biased region" description="Low complexity" evidence="1">
    <location>
        <begin position="992"/>
        <end position="1005"/>
    </location>
</feature>
<dbReference type="Gene3D" id="2.30.29.30">
    <property type="entry name" value="Pleckstrin-homology domain (PH domain)/Phosphotyrosine-binding domain (PTB)"/>
    <property type="match status" value="1"/>
</dbReference>
<feature type="compositionally biased region" description="Polar residues" evidence="1">
    <location>
        <begin position="1159"/>
        <end position="1168"/>
    </location>
</feature>
<reference evidence="2" key="1">
    <citation type="submission" date="2023-11" db="EMBL/GenBank/DDBJ databases">
        <authorList>
            <person name="Alioto T."/>
            <person name="Alioto T."/>
            <person name="Gomez Garrido J."/>
        </authorList>
    </citation>
    <scope>NUCLEOTIDE SEQUENCE</scope>
</reference>
<protein>
    <recommendedName>
        <fullName evidence="4">RanBD1 domain-containing protein</fullName>
    </recommendedName>
</protein>
<sequence>MGYRERLDTSSFFDADFQPSNTLDHFLKRTPEMAFKGLDFTRKSRDWKYPAPAKRPTQAERERAAAARALEKATNSLQAEQDSAAVAADNDLAGTEPGQPGIAHPHAQGQEFVAEELNEGMEDCAAEDMDGMEKTCAAEDMDGMEKTNAIEEMNGMEKTDADSDRIAGMKKPAGVRGRSGSPATFSNPQPQQQSTFDSNRFGFAFGGASQQQDGSSSFSFGVSTPAPSFGASAPAPATNMQPNGNVFGQNTPNTPSFGTSFTGSSQPQQNGFNPSTTSMFNQQPQTPSFGGFGQTQQNGTSGFGGQQQPAQGGGNTFNFGQTRQQESSKPNTSFTGFGTSQSAQTESGNPFAKFIQKPAETSEKSSTPGPLFTQKSQNAGDKPSNPFASFGQKTAESSQNSSAPAPSFGQKPQENGSKPSNAFAGFGQQAQQKKDDKPSNPFANFGQKSADAGDKPSTPFGQKPLENGNKTPFATFGQQNEQKDKSSGQQTPKLGFGFGQPNGDNSGDQQQTPKPGILGQGPAQQTTQPEQSKLGASNIFNQSTQPSNQANNMFSQPSQSTQATSNMFGTSSQSTQPKGEKKGLFGSSVAPAGDDPHGTDSIFSNLPKKKDMSNGSKPLFSSADPSQVYRGEDDDDNANDEADGDAEQAEQPAAKPTGSFFGLSNQAQSSTAGLSTPQARQNPDAASSNVGGATQTPAPRSLFDRIDKDELAKRLGGPVSQNKPNETPKTGLFSGAPETPATVKPLFSSTAPSTTAAPLPSFQQPAVSQTPMGSPPKSLFPKPSTPALPAAPPTAFQAPATAPVALTAPPPSASAATSSTVLLSTEQKKLQELNHGLLDHLKRADNKQDWTAVMQYYMRMVAGIMNTSAPPEAQDSTIISPPATTSTSNTTFEQTARPAHTPKQLGGSDLFSKPPSTAPPGAKKRTFEQQEDDESARSPATEKRSKPNESVNYPKLPETSSSTSKLFADVLNKKDAANTSGFNPATKSMFNTSTPASSMTPTPATNGLSMPKFAAPAAGSNSFFASFGQKAKAQEEAERKKRKADDYDSEEESEEQWEKRDREEQEAKRQKLADAAKNAKGFSFSTPSTTTEGVKTPFKLGAASGATSATPSTQQPKFGGLFGASTTANGSTTEAGKLAPATGFSFGGLKTPSLNASLDASRATTPGVTTDGEASNAADEGDDEPSDEAPQNVEDHTALQAAERQSSDVLLELPQVNTKFYNKKEDEDKASWKPIQSGRMYVLKDKADGATRILAKVGLGRSALNYKMVKGMKYELHPKKDTMVVATFMDHIHSDPPKLERFYVTCANANEAKDLARVLTEGAAK</sequence>
<proteinExistence type="predicted"/>
<feature type="compositionally biased region" description="Polar residues" evidence="1">
    <location>
        <begin position="391"/>
        <end position="420"/>
    </location>
</feature>
<feature type="compositionally biased region" description="Basic and acidic residues" evidence="1">
    <location>
        <begin position="1032"/>
        <end position="1046"/>
    </location>
</feature>
<accession>A0AAI8YRE8</accession>
<gene>
    <name evidence="2" type="ORF">LECACI_7A000342</name>
</gene>
<dbReference type="Proteomes" id="UP001296104">
    <property type="component" value="Unassembled WGS sequence"/>
</dbReference>
<feature type="compositionally biased region" description="Polar residues" evidence="1">
    <location>
        <begin position="364"/>
        <end position="379"/>
    </location>
</feature>
<feature type="compositionally biased region" description="Low complexity" evidence="1">
    <location>
        <begin position="422"/>
        <end position="431"/>
    </location>
</feature>
<comment type="caution">
    <text evidence="2">The sequence shown here is derived from an EMBL/GenBank/DDBJ whole genome shotgun (WGS) entry which is preliminary data.</text>
</comment>
<dbReference type="InterPro" id="IPR011993">
    <property type="entry name" value="PH-like_dom_sf"/>
</dbReference>
<evidence type="ECO:0008006" key="4">
    <source>
        <dbReference type="Google" id="ProtNLM"/>
    </source>
</evidence>
<feature type="compositionally biased region" description="Polar residues" evidence="1">
    <location>
        <begin position="747"/>
        <end position="772"/>
    </location>
</feature>
<feature type="compositionally biased region" description="Polar residues" evidence="1">
    <location>
        <begin position="1124"/>
        <end position="1134"/>
    </location>
</feature>
<name>A0AAI8YRE8_9PEZI</name>
<feature type="compositionally biased region" description="Low complexity" evidence="1">
    <location>
        <begin position="876"/>
        <end position="891"/>
    </location>
</feature>
<feature type="compositionally biased region" description="Polar residues" evidence="1">
    <location>
        <begin position="238"/>
        <end position="255"/>
    </location>
</feature>
<evidence type="ECO:0000313" key="3">
    <source>
        <dbReference type="Proteomes" id="UP001296104"/>
    </source>
</evidence>
<dbReference type="SUPFAM" id="SSF50729">
    <property type="entry name" value="PH domain-like"/>
    <property type="match status" value="1"/>
</dbReference>
<feature type="compositionally biased region" description="Low complexity" evidence="1">
    <location>
        <begin position="1101"/>
        <end position="1110"/>
    </location>
</feature>
<organism evidence="2 3">
    <name type="scientific">Lecanosticta acicola</name>
    <dbReference type="NCBI Taxonomy" id="111012"/>
    <lineage>
        <taxon>Eukaryota</taxon>
        <taxon>Fungi</taxon>
        <taxon>Dikarya</taxon>
        <taxon>Ascomycota</taxon>
        <taxon>Pezizomycotina</taxon>
        <taxon>Dothideomycetes</taxon>
        <taxon>Dothideomycetidae</taxon>
        <taxon>Mycosphaerellales</taxon>
        <taxon>Mycosphaerellaceae</taxon>
        <taxon>Lecanosticta</taxon>
    </lineage>
</organism>
<evidence type="ECO:0000256" key="1">
    <source>
        <dbReference type="SAM" id="MobiDB-lite"/>
    </source>
</evidence>
<feature type="region of interest" description="Disordered" evidence="1">
    <location>
        <begin position="47"/>
        <end position="82"/>
    </location>
</feature>
<feature type="compositionally biased region" description="Gly residues" evidence="1">
    <location>
        <begin position="301"/>
        <end position="315"/>
    </location>
</feature>
<dbReference type="PANTHER" id="PTHR38697">
    <property type="entry name" value="NUCLEAR PORE COMPLEX PROTEIN SIMILAR TO S. CEREVISIAE NUP2 (EUROFUNG)"/>
    <property type="match status" value="1"/>
</dbReference>
<feature type="compositionally biased region" description="Acidic residues" evidence="1">
    <location>
        <begin position="632"/>
        <end position="648"/>
    </location>
</feature>
<feature type="compositionally biased region" description="Basic and acidic residues" evidence="1">
    <location>
        <begin position="155"/>
        <end position="167"/>
    </location>
</feature>
<feature type="compositionally biased region" description="Basic and acidic residues" evidence="1">
    <location>
        <begin position="1056"/>
        <end position="1074"/>
    </location>
</feature>
<dbReference type="EMBL" id="CAVMBE010000001">
    <property type="protein sequence ID" value="CAK3764347.1"/>
    <property type="molecule type" value="Genomic_DNA"/>
</dbReference>
<feature type="compositionally biased region" description="Polar residues" evidence="1">
    <location>
        <begin position="662"/>
        <end position="698"/>
    </location>
</feature>